<keyword evidence="8" id="KW-0067">ATP-binding</keyword>
<dbReference type="Pfam" id="PF01137">
    <property type="entry name" value="RTC"/>
    <property type="match status" value="1"/>
</dbReference>
<dbReference type="InterPro" id="IPR017770">
    <property type="entry name" value="RNA3'_term_phos_cyc_type_1"/>
</dbReference>
<feature type="binding site" evidence="8">
    <location>
        <begin position="321"/>
        <end position="325"/>
    </location>
    <ligand>
        <name>ATP</name>
        <dbReference type="ChEBI" id="CHEBI:30616"/>
    </ligand>
</feature>
<dbReference type="NCBIfam" id="TIGR03399">
    <property type="entry name" value="RNA_3prim_cycl"/>
    <property type="match status" value="1"/>
</dbReference>
<evidence type="ECO:0000259" key="9">
    <source>
        <dbReference type="Pfam" id="PF01137"/>
    </source>
</evidence>
<dbReference type="InterPro" id="IPR037136">
    <property type="entry name" value="RNA3'_phos_cyclase_dom_sf"/>
</dbReference>
<dbReference type="InterPro" id="IPR013792">
    <property type="entry name" value="RNA3'P_cycl/enolpyr_Trfase_a/b"/>
</dbReference>
<dbReference type="Proteomes" id="UP000694843">
    <property type="component" value="Unplaced"/>
</dbReference>
<evidence type="ECO:0000259" key="10">
    <source>
        <dbReference type="Pfam" id="PF05189"/>
    </source>
</evidence>
<keyword evidence="4" id="KW-0436">Ligase</keyword>
<evidence type="ECO:0000256" key="2">
    <source>
        <dbReference type="ARBA" id="ARBA00012725"/>
    </source>
</evidence>
<dbReference type="CTD" id="8634"/>
<dbReference type="PANTHER" id="PTHR11096:SF0">
    <property type="entry name" value="RNA 3'-TERMINAL PHOSPHATE CYCLASE"/>
    <property type="match status" value="1"/>
</dbReference>
<evidence type="ECO:0000313" key="12">
    <source>
        <dbReference type="RefSeq" id="XP_018012152.2"/>
    </source>
</evidence>
<dbReference type="AlphaFoldDB" id="A0A8B7NEV0"/>
<dbReference type="EC" id="6.5.1.4" evidence="2"/>
<dbReference type="Pfam" id="PF05189">
    <property type="entry name" value="RTC_insert"/>
    <property type="match status" value="1"/>
</dbReference>
<reference evidence="12" key="1">
    <citation type="submission" date="2025-08" db="UniProtKB">
        <authorList>
            <consortium name="RefSeq"/>
        </authorList>
    </citation>
    <scope>IDENTIFICATION</scope>
    <source>
        <tissue evidence="12">Whole organism</tissue>
    </source>
</reference>
<keyword evidence="5 8" id="KW-0547">Nucleotide-binding</keyword>
<name>A0A8B7NEV0_HYAAZ</name>
<dbReference type="InterPro" id="IPR000228">
    <property type="entry name" value="RNA3'_term_phos_cyc"/>
</dbReference>
<dbReference type="SUPFAM" id="SSF52913">
    <property type="entry name" value="RNA 3'-terminal phosphate cyclase, RPTC, insert domain"/>
    <property type="match status" value="1"/>
</dbReference>
<dbReference type="Gene3D" id="3.30.360.20">
    <property type="entry name" value="RNA 3'-terminal phosphate cyclase, insert domain"/>
    <property type="match status" value="1"/>
</dbReference>
<evidence type="ECO:0000256" key="7">
    <source>
        <dbReference type="PIRSR" id="PIRSR005378-1"/>
    </source>
</evidence>
<gene>
    <name evidence="12" type="primary">LOC108669352</name>
</gene>
<feature type="active site" description="Tele-AMP-histidine intermediate" evidence="7">
    <location>
        <position position="347"/>
    </location>
</feature>
<dbReference type="OMA" id="WSPPIDY"/>
<evidence type="ECO:0000256" key="1">
    <source>
        <dbReference type="ARBA" id="ARBA00009206"/>
    </source>
</evidence>
<evidence type="ECO:0000313" key="11">
    <source>
        <dbReference type="Proteomes" id="UP000694843"/>
    </source>
</evidence>
<dbReference type="InterPro" id="IPR013791">
    <property type="entry name" value="RNA3'-term_phos_cycl_insert"/>
</dbReference>
<feature type="domain" description="RNA 3'-terminal phosphate cyclase" evidence="9">
    <location>
        <begin position="31"/>
        <end position="365"/>
    </location>
</feature>
<dbReference type="GO" id="GO:0005524">
    <property type="term" value="F:ATP binding"/>
    <property type="evidence" value="ECO:0007669"/>
    <property type="project" value="UniProtKB-KW"/>
</dbReference>
<dbReference type="SUPFAM" id="SSF55205">
    <property type="entry name" value="EPT/RTPC-like"/>
    <property type="match status" value="2"/>
</dbReference>
<comment type="similarity">
    <text evidence="1">Belongs to the RNA 3'-terminal cyclase family. Type 1 subfamily.</text>
</comment>
<evidence type="ECO:0000256" key="6">
    <source>
        <dbReference type="ARBA" id="ARBA00024481"/>
    </source>
</evidence>
<accession>A0A8B7NEV0</accession>
<dbReference type="PROSITE" id="PS01287">
    <property type="entry name" value="RTC"/>
    <property type="match status" value="1"/>
</dbReference>
<comment type="catalytic activity">
    <reaction evidence="6">
        <text>a 3'-end 3'-phospho-ribonucleotide-RNA + ATP = a 3'-end 2',3'-cyclophospho-ribonucleotide-RNA + AMP + diphosphate</text>
        <dbReference type="Rhea" id="RHEA:23976"/>
        <dbReference type="Rhea" id="RHEA-COMP:10463"/>
        <dbReference type="Rhea" id="RHEA-COMP:10464"/>
        <dbReference type="ChEBI" id="CHEBI:30616"/>
        <dbReference type="ChEBI" id="CHEBI:33019"/>
        <dbReference type="ChEBI" id="CHEBI:83062"/>
        <dbReference type="ChEBI" id="CHEBI:83064"/>
        <dbReference type="ChEBI" id="CHEBI:456215"/>
        <dbReference type="EC" id="6.5.1.4"/>
    </reaction>
</comment>
<proteinExistence type="inferred from homology"/>
<feature type="domain" description="RNA 3'-terminal phosphate cyclase insert" evidence="10">
    <location>
        <begin position="203"/>
        <end position="312"/>
    </location>
</feature>
<dbReference type="PIRSF" id="PIRSF005378">
    <property type="entry name" value="RNA3'_term_phos_cycl_euk"/>
    <property type="match status" value="1"/>
</dbReference>
<evidence type="ECO:0000256" key="5">
    <source>
        <dbReference type="ARBA" id="ARBA00022741"/>
    </source>
</evidence>
<dbReference type="InterPro" id="IPR020719">
    <property type="entry name" value="RNA3'_term_phos_cycl-like_CS"/>
</dbReference>
<dbReference type="GO" id="GO:0006396">
    <property type="term" value="P:RNA processing"/>
    <property type="evidence" value="ECO:0007669"/>
    <property type="project" value="InterPro"/>
</dbReference>
<organism evidence="11 12">
    <name type="scientific">Hyalella azteca</name>
    <name type="common">Amphipod</name>
    <dbReference type="NCBI Taxonomy" id="294128"/>
    <lineage>
        <taxon>Eukaryota</taxon>
        <taxon>Metazoa</taxon>
        <taxon>Ecdysozoa</taxon>
        <taxon>Arthropoda</taxon>
        <taxon>Crustacea</taxon>
        <taxon>Multicrustacea</taxon>
        <taxon>Malacostraca</taxon>
        <taxon>Eumalacostraca</taxon>
        <taxon>Peracarida</taxon>
        <taxon>Amphipoda</taxon>
        <taxon>Senticaudata</taxon>
        <taxon>Talitrida</taxon>
        <taxon>Talitroidea</taxon>
        <taxon>Hyalellidae</taxon>
        <taxon>Hyalella</taxon>
    </lineage>
</organism>
<dbReference type="GO" id="GO:0003963">
    <property type="term" value="F:RNA-3'-phosphate cyclase activity"/>
    <property type="evidence" value="ECO:0007669"/>
    <property type="project" value="UniProtKB-EC"/>
</dbReference>
<dbReference type="InterPro" id="IPR036553">
    <property type="entry name" value="RPTC_insert"/>
</dbReference>
<feature type="binding site" evidence="8">
    <location>
        <position position="122"/>
    </location>
    <ligand>
        <name>ATP</name>
        <dbReference type="ChEBI" id="CHEBI:30616"/>
    </ligand>
</feature>
<dbReference type="RefSeq" id="XP_018012152.2">
    <property type="nucleotide sequence ID" value="XM_018156663.2"/>
</dbReference>
<evidence type="ECO:0000256" key="8">
    <source>
        <dbReference type="PIRSR" id="PIRSR005378-2"/>
    </source>
</evidence>
<dbReference type="GO" id="GO:0005634">
    <property type="term" value="C:nucleus"/>
    <property type="evidence" value="ECO:0007669"/>
    <property type="project" value="TreeGrafter"/>
</dbReference>
<dbReference type="InterPro" id="IPR023797">
    <property type="entry name" value="RNA3'_phos_cyclase_dom"/>
</dbReference>
<keyword evidence="11" id="KW-1185">Reference proteome</keyword>
<evidence type="ECO:0000256" key="3">
    <source>
        <dbReference type="ARBA" id="ARBA00021428"/>
    </source>
</evidence>
<protein>
    <recommendedName>
        <fullName evidence="3">RNA 3'-terminal phosphate cyclase</fullName>
        <ecNumber evidence="2">6.5.1.4</ecNumber>
    </recommendedName>
</protein>
<evidence type="ECO:0000256" key="4">
    <source>
        <dbReference type="ARBA" id="ARBA00022598"/>
    </source>
</evidence>
<dbReference type="GeneID" id="108669352"/>
<dbReference type="Gene3D" id="3.65.10.20">
    <property type="entry name" value="RNA 3'-terminal phosphate cyclase domain"/>
    <property type="match status" value="1"/>
</dbReference>
<dbReference type="OrthoDB" id="25029at2759"/>
<dbReference type="PANTHER" id="PTHR11096">
    <property type="entry name" value="RNA 3' TERMINAL PHOSPHATE CYCLASE"/>
    <property type="match status" value="1"/>
</dbReference>
<sequence length="385" mass="40723">MLFTRLNRLNARELVSKMDQRTLRTIDGSLLEGGGQVLRVAAACAVIMQHPVTINKIRARRSAPGLKSQHLKGLEVLCLICQGKLAGGSLNSAEVTVTPGPINAGHFEADIQTAGSVMLIIQLVLPCCLYAPGPTSLSLRGGTDTDMAPPVDYTKNVFAPIASKFGVDMSIDVTRRGFFPRGGGEIQATIKNIPGSLTAVNLLEFGKVLKVEGVCVIADLPDHLADTAIDAARATLQRGLPGAADVHINIKKEVTSYPNAVGKGFGIVLWLRTSTDVVLGATCISKAGKRGERGTPADVVGVEAAQALIEDCKLGACVDRHMQDQMILLMGLAAGKSSVVCGPLTQHTLTAIEIMQQSTPVKFTVDKMNDSLFKISCDGIGMKRS</sequence>